<dbReference type="Proteomes" id="UP000287896">
    <property type="component" value="Segment"/>
</dbReference>
<dbReference type="EMBL" id="MK288021">
    <property type="protein sequence ID" value="AZU99004.1"/>
    <property type="molecule type" value="Genomic_DNA"/>
</dbReference>
<proteinExistence type="predicted"/>
<sequence>MLNESETIETLYTEIIGDYKVEIDLLRIFTSRVGSTRYYNEYYSLTIKKKTKRRYWFGHSVEKVFNVKWNTDNAKLSEMIKFSQQKVDTFKTERVV</sequence>
<evidence type="ECO:0000313" key="1">
    <source>
        <dbReference type="EMBL" id="AZU99004.1"/>
    </source>
</evidence>
<name>A0A3T0IHV9_9CAUD</name>
<keyword evidence="2" id="KW-1185">Reference proteome</keyword>
<accession>A0A3T0IHV9</accession>
<organism evidence="1 2">
    <name type="scientific">Bacillus phage pW2</name>
    <dbReference type="NCBI Taxonomy" id="2500559"/>
    <lineage>
        <taxon>Viruses</taxon>
        <taxon>Duplodnaviria</taxon>
        <taxon>Heunggongvirae</taxon>
        <taxon>Uroviricota</taxon>
        <taxon>Caudoviricetes</taxon>
        <taxon>Joanripponvirinae</taxon>
        <taxon>Sophritavirus</taxon>
        <taxon>Sophritavirus pW2</taxon>
    </lineage>
</organism>
<reference evidence="1 2" key="1">
    <citation type="submission" date="2018-12" db="EMBL/GenBank/DDBJ databases">
        <title>Characterization of a novel siphovirus infacting Bacillus anthracis.</title>
        <authorList>
            <person name="Hu X."/>
            <person name="Wan X."/>
            <person name="Geng P."/>
            <person name="Yuan Z."/>
        </authorList>
    </citation>
    <scope>NUCLEOTIDE SEQUENCE [LARGE SCALE GENOMIC DNA]</scope>
</reference>
<protein>
    <submittedName>
        <fullName evidence="1">Uncharacterized protein</fullName>
    </submittedName>
</protein>
<gene>
    <name evidence="1" type="ORF">pW2_227</name>
</gene>
<evidence type="ECO:0000313" key="2">
    <source>
        <dbReference type="Proteomes" id="UP000287896"/>
    </source>
</evidence>